<dbReference type="Pfam" id="PF01510">
    <property type="entry name" value="Amidase_2"/>
    <property type="match status" value="1"/>
</dbReference>
<dbReference type="GO" id="GO:0008745">
    <property type="term" value="F:N-acetylmuramoyl-L-alanine amidase activity"/>
    <property type="evidence" value="ECO:0007669"/>
    <property type="project" value="InterPro"/>
</dbReference>
<feature type="domain" description="Peptidoglycan recognition protein family" evidence="5">
    <location>
        <begin position="196"/>
        <end position="344"/>
    </location>
</feature>
<dbReference type="InterPro" id="IPR013207">
    <property type="entry name" value="LGFP"/>
</dbReference>
<feature type="signal peptide" evidence="3">
    <location>
        <begin position="1"/>
        <end position="31"/>
    </location>
</feature>
<accession>A0A366IHC9</accession>
<proteinExistence type="inferred from homology"/>
<keyword evidence="7" id="KW-1185">Reference proteome</keyword>
<evidence type="ECO:0000256" key="1">
    <source>
        <dbReference type="ARBA" id="ARBA00007553"/>
    </source>
</evidence>
<feature type="chain" id="PRO_5016718794" evidence="3">
    <location>
        <begin position="32"/>
        <end position="560"/>
    </location>
</feature>
<feature type="domain" description="N-acetylmuramoyl-L-alanine amidase" evidence="4">
    <location>
        <begin position="208"/>
        <end position="373"/>
    </location>
</feature>
<comment type="caution">
    <text evidence="6">The sequence shown here is derived from an EMBL/GenBank/DDBJ whole genome shotgun (WGS) entry which is preliminary data.</text>
</comment>
<dbReference type="GO" id="GO:0009253">
    <property type="term" value="P:peptidoglycan catabolic process"/>
    <property type="evidence" value="ECO:0007669"/>
    <property type="project" value="InterPro"/>
</dbReference>
<dbReference type="RefSeq" id="WP_113904546.1">
    <property type="nucleotide sequence ID" value="NZ_QNSB01000007.1"/>
</dbReference>
<dbReference type="GO" id="GO:0008270">
    <property type="term" value="F:zinc ion binding"/>
    <property type="evidence" value="ECO:0007669"/>
    <property type="project" value="InterPro"/>
</dbReference>
<reference evidence="6 7" key="1">
    <citation type="submission" date="2018-06" db="EMBL/GenBank/DDBJ databases">
        <title>Freshwater and sediment microbial communities from various areas in North America, analyzing microbe dynamics in response to fracking.</title>
        <authorList>
            <person name="Lamendella R."/>
        </authorList>
    </citation>
    <scope>NUCLEOTIDE SEQUENCE [LARGE SCALE GENOMIC DNA]</scope>
    <source>
        <strain evidence="6 7">3b_TX</strain>
    </source>
</reference>
<gene>
    <name evidence="6" type="ORF">DFO65_10761</name>
</gene>
<feature type="region of interest" description="Disordered" evidence="2">
    <location>
        <begin position="76"/>
        <end position="184"/>
    </location>
</feature>
<comment type="similarity">
    <text evidence="1">Belongs to the N-acetylmuramoyl-L-alanine amidase 2 family.</text>
</comment>
<evidence type="ECO:0000256" key="2">
    <source>
        <dbReference type="SAM" id="MobiDB-lite"/>
    </source>
</evidence>
<dbReference type="InterPro" id="IPR015510">
    <property type="entry name" value="PGRP"/>
</dbReference>
<feature type="compositionally biased region" description="Polar residues" evidence="2">
    <location>
        <begin position="111"/>
        <end position="120"/>
    </location>
</feature>
<keyword evidence="3" id="KW-0732">Signal</keyword>
<dbReference type="AlphaFoldDB" id="A0A366IHC9"/>
<dbReference type="InterPro" id="IPR036505">
    <property type="entry name" value="Amidase/PGRP_sf"/>
</dbReference>
<dbReference type="SUPFAM" id="SSF55846">
    <property type="entry name" value="N-acetylmuramoyl-L-alanine amidase-like"/>
    <property type="match status" value="1"/>
</dbReference>
<evidence type="ECO:0000259" key="4">
    <source>
        <dbReference type="SMART" id="SM00644"/>
    </source>
</evidence>
<organism evidence="6 7">
    <name type="scientific">Brevibacterium celere</name>
    <dbReference type="NCBI Taxonomy" id="225845"/>
    <lineage>
        <taxon>Bacteria</taxon>
        <taxon>Bacillati</taxon>
        <taxon>Actinomycetota</taxon>
        <taxon>Actinomycetes</taxon>
        <taxon>Micrococcales</taxon>
        <taxon>Brevibacteriaceae</taxon>
        <taxon>Brevibacterium</taxon>
    </lineage>
</organism>
<protein>
    <submittedName>
        <fullName evidence="6">Uncharacterized protein with LGFP repeats</fullName>
    </submittedName>
</protein>
<name>A0A366IHC9_9MICO</name>
<dbReference type="CDD" id="cd06583">
    <property type="entry name" value="PGRP"/>
    <property type="match status" value="1"/>
</dbReference>
<dbReference type="Pfam" id="PF08310">
    <property type="entry name" value="LGFP"/>
    <property type="match status" value="2"/>
</dbReference>
<sequence length="560" mass="59488">MTVAKKLMVPTTASMLAAVLTVTLLSAPVGAEEVEQTDVPTTVKEHRATSSDVTALDVDESEVTLVGASWDGADPGVEMRIRTGDGWSDWQPLPVGDEGGPDEQSAEARQARTQSGTTDGLTEAVPVVDASEVEVRSARRHAGSTDITIRTVTTPVTDDDEKIADDAAPNPSGEQGSGDRAGDGVEAQIHHDGLKANIVTRREWGADESLVRCEPDSTSGAKGVFLHHTAGSNSYSRSQAPAIIRGYLSYHTESRGWCDLGYNFLVDKYGVIYEGRAGSIDRAITGAHASGFNSSTIGISVLGTYGSTAPSEAAQSSVKRVIAWKANQYGFSPTGTMTLTSGGGSTSRYPEGRSVTLKTVSGHRDTSYTECPGASFYSRLDGIRTGAKALQSSVGGGIATGGAIGAYYRDHSDTTGPPVATEKSLTNPAGAYQHFANGTVYWSRSTGAHLNTGGIRSAYAAIRYEKGVLGFPSSDEIRFRHRSDAVYQNFQHGMITYSSATKGQPLSHGMLSRWKALGWERSRLGLPTSGEFSSAGRTRQNFEHGHMTYTPSEGVKVHYR</sequence>
<dbReference type="PANTHER" id="PTHR11022:SF41">
    <property type="entry name" value="PEPTIDOGLYCAN-RECOGNITION PROTEIN LC-RELATED"/>
    <property type="match status" value="1"/>
</dbReference>
<evidence type="ECO:0000256" key="3">
    <source>
        <dbReference type="SAM" id="SignalP"/>
    </source>
</evidence>
<dbReference type="PANTHER" id="PTHR11022">
    <property type="entry name" value="PEPTIDOGLYCAN RECOGNITION PROTEIN"/>
    <property type="match status" value="1"/>
</dbReference>
<evidence type="ECO:0000313" key="7">
    <source>
        <dbReference type="Proteomes" id="UP000253509"/>
    </source>
</evidence>
<dbReference type="SMART" id="SM00701">
    <property type="entry name" value="PGRP"/>
    <property type="match status" value="1"/>
</dbReference>
<dbReference type="SMART" id="SM00644">
    <property type="entry name" value="Ami_2"/>
    <property type="match status" value="1"/>
</dbReference>
<evidence type="ECO:0000259" key="5">
    <source>
        <dbReference type="SMART" id="SM00701"/>
    </source>
</evidence>
<dbReference type="EMBL" id="QNSB01000007">
    <property type="protein sequence ID" value="RBP70743.1"/>
    <property type="molecule type" value="Genomic_DNA"/>
</dbReference>
<evidence type="ECO:0000313" key="6">
    <source>
        <dbReference type="EMBL" id="RBP70743.1"/>
    </source>
</evidence>
<dbReference type="InterPro" id="IPR002502">
    <property type="entry name" value="Amidase_domain"/>
</dbReference>
<feature type="compositionally biased region" description="Polar residues" evidence="2">
    <location>
        <begin position="145"/>
        <end position="156"/>
    </location>
</feature>
<dbReference type="Proteomes" id="UP000253509">
    <property type="component" value="Unassembled WGS sequence"/>
</dbReference>
<dbReference type="InterPro" id="IPR006619">
    <property type="entry name" value="PGRP_domain_met/bac"/>
</dbReference>
<dbReference type="Gene3D" id="3.40.80.10">
    <property type="entry name" value="Peptidoglycan recognition protein-like"/>
    <property type="match status" value="1"/>
</dbReference>